<dbReference type="SUPFAM" id="SSF158745">
    <property type="entry name" value="LanC-like"/>
    <property type="match status" value="1"/>
</dbReference>
<dbReference type="EMBL" id="JAGINW010000001">
    <property type="protein sequence ID" value="MBP2323799.1"/>
    <property type="molecule type" value="Genomic_DNA"/>
</dbReference>
<proteinExistence type="predicted"/>
<reference evidence="1 2" key="1">
    <citation type="submission" date="2021-03" db="EMBL/GenBank/DDBJ databases">
        <title>Sequencing the genomes of 1000 actinobacteria strains.</title>
        <authorList>
            <person name="Klenk H.-P."/>
        </authorList>
    </citation>
    <scope>NUCLEOTIDE SEQUENCE [LARGE SCALE GENOMIC DNA]</scope>
    <source>
        <strain evidence="1 2">DSM 46670</strain>
    </source>
</reference>
<evidence type="ECO:0008006" key="3">
    <source>
        <dbReference type="Google" id="ProtNLM"/>
    </source>
</evidence>
<dbReference type="InterPro" id="IPR007822">
    <property type="entry name" value="LANC-like"/>
</dbReference>
<gene>
    <name evidence="1" type="ORF">JOF56_004184</name>
</gene>
<dbReference type="SMART" id="SM01260">
    <property type="entry name" value="LANC_like"/>
    <property type="match status" value="1"/>
</dbReference>
<dbReference type="RefSeq" id="WP_209640715.1">
    <property type="nucleotide sequence ID" value="NZ_JAGINW010000001.1"/>
</dbReference>
<dbReference type="InterPro" id="IPR033889">
    <property type="entry name" value="LanC"/>
</dbReference>
<accession>A0ABS4TIF7</accession>
<dbReference type="Pfam" id="PF05147">
    <property type="entry name" value="LANC_like"/>
    <property type="match status" value="1"/>
</dbReference>
<sequence length="404" mass="43311">MTPATNPSPDSGEVTLTLNEVASQSLARGAVGIALLHVERAWTGSGSWDTAQAHIRRVVAGQVDAADHAGLYYGAPAVAFLLHAAADRHPRYRAAGQTLDEHVLRLARRRLASAAARTDRGEFATFAEYDLFYGLSGIGALLLRLHPDSDELAGILRYVVTLAIRPRHEDGVELPGWWVAHDPDEILLTSGGHANFGMAHGAAGLLSLIALAKLRGCVVEDQHEAIAVLTGWFDRWRQDGPDGPWWPQWITREELREGRPAHAHPGRASWCYGTVGIARAQQLAALAAEDPRRQLAAEHALAASLTGTQLDRITEPGLCHGIAGVYQTAYRASRDARGPALAHRLPALADRLALHARSFGDDKDGDEADAAGLLTGRAGVGLALETARHSTPTHTGWDACLLIT</sequence>
<keyword evidence="2" id="KW-1185">Reference proteome</keyword>
<dbReference type="PRINTS" id="PR01955">
    <property type="entry name" value="LANCFRANKIA"/>
</dbReference>
<protein>
    <recommendedName>
        <fullName evidence="3">Lanthionine synthetase</fullName>
    </recommendedName>
</protein>
<evidence type="ECO:0000313" key="2">
    <source>
        <dbReference type="Proteomes" id="UP001519332"/>
    </source>
</evidence>
<dbReference type="Proteomes" id="UP001519332">
    <property type="component" value="Unassembled WGS sequence"/>
</dbReference>
<dbReference type="Gene3D" id="1.50.10.20">
    <property type="match status" value="1"/>
</dbReference>
<dbReference type="CDD" id="cd04793">
    <property type="entry name" value="LanC"/>
    <property type="match status" value="1"/>
</dbReference>
<comment type="caution">
    <text evidence="1">The sequence shown here is derived from an EMBL/GenBank/DDBJ whole genome shotgun (WGS) entry which is preliminary data.</text>
</comment>
<evidence type="ECO:0000313" key="1">
    <source>
        <dbReference type="EMBL" id="MBP2323799.1"/>
    </source>
</evidence>
<organism evidence="1 2">
    <name type="scientific">Kibdelosporangium banguiense</name>
    <dbReference type="NCBI Taxonomy" id="1365924"/>
    <lineage>
        <taxon>Bacteria</taxon>
        <taxon>Bacillati</taxon>
        <taxon>Actinomycetota</taxon>
        <taxon>Actinomycetes</taxon>
        <taxon>Pseudonocardiales</taxon>
        <taxon>Pseudonocardiaceae</taxon>
        <taxon>Kibdelosporangium</taxon>
    </lineage>
</organism>
<dbReference type="PRINTS" id="PR01950">
    <property type="entry name" value="LANCSUPER"/>
</dbReference>
<name>A0ABS4TIF7_9PSEU</name>